<dbReference type="GO" id="GO:0003677">
    <property type="term" value="F:DNA binding"/>
    <property type="evidence" value="ECO:0007669"/>
    <property type="project" value="UniProtKB-UniRule"/>
</dbReference>
<reference evidence="12" key="1">
    <citation type="submission" date="2022-03" db="EMBL/GenBank/DDBJ databases">
        <title>Description of Abyssus ytuae gen. nov., sp. nov., a novel member of the family Flavobacteriaceae isolated from the sediment of Mariana Trench.</title>
        <authorList>
            <person name="Zhang J."/>
            <person name="Xu X."/>
        </authorList>
    </citation>
    <scope>NUCLEOTIDE SEQUENCE</scope>
    <source>
        <strain evidence="12">MT3330</strain>
    </source>
</reference>
<feature type="active site" evidence="9">
    <location>
        <position position="170"/>
    </location>
</feature>
<keyword evidence="13" id="KW-1185">Reference proteome</keyword>
<keyword evidence="8 9" id="KW-0131">Cell cycle</keyword>
<keyword evidence="4 9" id="KW-0159">Chromosome partition</keyword>
<keyword evidence="3 9" id="KW-0132">Cell division</keyword>
<keyword evidence="5 9" id="KW-0229">DNA integration</keyword>
<organism evidence="12 13">
    <name type="scientific">Abyssalbus ytuae</name>
    <dbReference type="NCBI Taxonomy" id="2926907"/>
    <lineage>
        <taxon>Bacteria</taxon>
        <taxon>Pseudomonadati</taxon>
        <taxon>Bacteroidota</taxon>
        <taxon>Flavobacteriia</taxon>
        <taxon>Flavobacteriales</taxon>
        <taxon>Flavobacteriaceae</taxon>
        <taxon>Abyssalbus</taxon>
    </lineage>
</organism>
<feature type="domain" description="Tyr recombinase" evidence="10">
    <location>
        <begin position="105"/>
        <end position="288"/>
    </location>
</feature>
<evidence type="ECO:0000256" key="5">
    <source>
        <dbReference type="ARBA" id="ARBA00022908"/>
    </source>
</evidence>
<gene>
    <name evidence="9" type="primary">xerC</name>
    <name evidence="12" type="ORF">MQE35_14115</name>
</gene>
<dbReference type="GO" id="GO:0005737">
    <property type="term" value="C:cytoplasm"/>
    <property type="evidence" value="ECO:0007669"/>
    <property type="project" value="UniProtKB-SubCell"/>
</dbReference>
<keyword evidence="6 9" id="KW-0238">DNA-binding</keyword>
<feature type="active site" description="O-(3'-phospho-DNA)-tyrosine intermediate" evidence="9">
    <location>
        <position position="275"/>
    </location>
</feature>
<evidence type="ECO:0000259" key="11">
    <source>
        <dbReference type="PROSITE" id="PS51900"/>
    </source>
</evidence>
<dbReference type="PROSITE" id="PS51900">
    <property type="entry name" value="CB"/>
    <property type="match status" value="1"/>
</dbReference>
<dbReference type="PANTHER" id="PTHR30349:SF77">
    <property type="entry name" value="TYROSINE RECOMBINASE XERC"/>
    <property type="match status" value="1"/>
</dbReference>
<comment type="similarity">
    <text evidence="9">Belongs to the 'phage' integrase family. XerC subfamily.</text>
</comment>
<dbReference type="InterPro" id="IPR044068">
    <property type="entry name" value="CB"/>
</dbReference>
<keyword evidence="2 9" id="KW-0963">Cytoplasm</keyword>
<dbReference type="EMBL" id="CP094358">
    <property type="protein sequence ID" value="UOB16866.1"/>
    <property type="molecule type" value="Genomic_DNA"/>
</dbReference>
<feature type="domain" description="Core-binding (CB)" evidence="11">
    <location>
        <begin position="1"/>
        <end position="84"/>
    </location>
</feature>
<evidence type="ECO:0000256" key="1">
    <source>
        <dbReference type="ARBA" id="ARBA00004496"/>
    </source>
</evidence>
<dbReference type="InterPro" id="IPR011010">
    <property type="entry name" value="DNA_brk_join_enz"/>
</dbReference>
<dbReference type="Pfam" id="PF02899">
    <property type="entry name" value="Phage_int_SAM_1"/>
    <property type="match status" value="1"/>
</dbReference>
<evidence type="ECO:0000256" key="7">
    <source>
        <dbReference type="ARBA" id="ARBA00023172"/>
    </source>
</evidence>
<sequence length="296" mass="34451">MSLKKFIDYLEKEKKYSTHTIHAYHNDLLTFTQFCKEEYDESEISGVNYSIIRSWIITLVNSGLSNRSVNRKIASLKAYYKFLLKTKQIEVNPLSKHKALKTPKKIEIPFSVTEVEKVLDIFSFENSFEGKRDKLIIEIFYTTGVRRSELINLKKSDIDFSNRSMKVLGKRNKERIIPLLPYVLKEIDEYLPYRDEVKNKNSGEFLFLVKNGNKVYETLVYRIINNYFSKASSKVKKSPHILRHTFATHLLNEGADLNSVKELLGHSSLASTQVYTHNSIAELKKVYGEAHPRNKK</sequence>
<dbReference type="InterPro" id="IPR013762">
    <property type="entry name" value="Integrase-like_cat_sf"/>
</dbReference>
<dbReference type="GO" id="GO:0007059">
    <property type="term" value="P:chromosome segregation"/>
    <property type="evidence" value="ECO:0007669"/>
    <property type="project" value="UniProtKB-UniRule"/>
</dbReference>
<evidence type="ECO:0000256" key="3">
    <source>
        <dbReference type="ARBA" id="ARBA00022618"/>
    </source>
</evidence>
<evidence type="ECO:0000256" key="9">
    <source>
        <dbReference type="HAMAP-Rule" id="MF_01808"/>
    </source>
</evidence>
<evidence type="ECO:0000256" key="8">
    <source>
        <dbReference type="ARBA" id="ARBA00023306"/>
    </source>
</evidence>
<dbReference type="Pfam" id="PF00589">
    <property type="entry name" value="Phage_integrase"/>
    <property type="match status" value="1"/>
</dbReference>
<evidence type="ECO:0000256" key="2">
    <source>
        <dbReference type="ARBA" id="ARBA00022490"/>
    </source>
</evidence>
<dbReference type="InterPro" id="IPR004107">
    <property type="entry name" value="Integrase_SAM-like_N"/>
</dbReference>
<keyword evidence="7 9" id="KW-0233">DNA recombination</keyword>
<dbReference type="PANTHER" id="PTHR30349">
    <property type="entry name" value="PHAGE INTEGRASE-RELATED"/>
    <property type="match status" value="1"/>
</dbReference>
<feature type="active site" evidence="9">
    <location>
        <position position="146"/>
    </location>
</feature>
<comment type="function">
    <text evidence="9">Site-specific tyrosine recombinase, which acts by catalyzing the cutting and rejoining of the recombining DNA molecules. The XerC-XerD complex is essential to convert dimers of the bacterial chromosome into monomers to permit their segregation at cell division. It also contributes to the segregational stability of plasmids.</text>
</comment>
<dbReference type="Proteomes" id="UP000831290">
    <property type="component" value="Chromosome"/>
</dbReference>
<dbReference type="KEGG" id="fbm:MQE35_14115"/>
<dbReference type="SUPFAM" id="SSF56349">
    <property type="entry name" value="DNA breaking-rejoining enzymes"/>
    <property type="match status" value="1"/>
</dbReference>
<dbReference type="Gene3D" id="1.10.443.10">
    <property type="entry name" value="Intergrase catalytic core"/>
    <property type="match status" value="1"/>
</dbReference>
<dbReference type="HAMAP" id="MF_01808">
    <property type="entry name" value="Recomb_XerC_XerD"/>
    <property type="match status" value="1"/>
</dbReference>
<feature type="active site" evidence="9">
    <location>
        <position position="240"/>
    </location>
</feature>
<dbReference type="GO" id="GO:0009037">
    <property type="term" value="F:tyrosine-based site-specific recombinase activity"/>
    <property type="evidence" value="ECO:0007669"/>
    <property type="project" value="UniProtKB-UniRule"/>
</dbReference>
<protein>
    <recommendedName>
        <fullName evidence="9">Tyrosine recombinase XerC</fullName>
    </recommendedName>
</protein>
<dbReference type="RefSeq" id="WP_255842113.1">
    <property type="nucleotide sequence ID" value="NZ_CP094358.1"/>
</dbReference>
<evidence type="ECO:0000256" key="4">
    <source>
        <dbReference type="ARBA" id="ARBA00022829"/>
    </source>
</evidence>
<dbReference type="Gene3D" id="1.10.150.130">
    <property type="match status" value="1"/>
</dbReference>
<dbReference type="AlphaFoldDB" id="A0A9E6ZZQ8"/>
<accession>A0A9E6ZZQ8</accession>
<name>A0A9E6ZZQ8_9FLAO</name>
<comment type="subunit">
    <text evidence="9">Forms a cyclic heterotetrameric complex composed of two molecules of XerC and two molecules of XerD.</text>
</comment>
<evidence type="ECO:0000313" key="13">
    <source>
        <dbReference type="Proteomes" id="UP000831290"/>
    </source>
</evidence>
<dbReference type="InterPro" id="IPR050090">
    <property type="entry name" value="Tyrosine_recombinase_XerCD"/>
</dbReference>
<dbReference type="PROSITE" id="PS51898">
    <property type="entry name" value="TYR_RECOMBINASE"/>
    <property type="match status" value="1"/>
</dbReference>
<dbReference type="InterPro" id="IPR023009">
    <property type="entry name" value="Tyrosine_recombinase_XerC/XerD"/>
</dbReference>
<feature type="active site" evidence="9">
    <location>
        <position position="243"/>
    </location>
</feature>
<evidence type="ECO:0000313" key="12">
    <source>
        <dbReference type="EMBL" id="UOB16866.1"/>
    </source>
</evidence>
<comment type="subcellular location">
    <subcellularLocation>
        <location evidence="1 9">Cytoplasm</location>
    </subcellularLocation>
</comment>
<feature type="active site" evidence="9">
    <location>
        <position position="266"/>
    </location>
</feature>
<dbReference type="InterPro" id="IPR010998">
    <property type="entry name" value="Integrase_recombinase_N"/>
</dbReference>
<proteinExistence type="inferred from homology"/>
<evidence type="ECO:0000259" key="10">
    <source>
        <dbReference type="PROSITE" id="PS51898"/>
    </source>
</evidence>
<dbReference type="InterPro" id="IPR002104">
    <property type="entry name" value="Integrase_catalytic"/>
</dbReference>
<dbReference type="GO" id="GO:0006313">
    <property type="term" value="P:DNA transposition"/>
    <property type="evidence" value="ECO:0007669"/>
    <property type="project" value="UniProtKB-UniRule"/>
</dbReference>
<evidence type="ECO:0000256" key="6">
    <source>
        <dbReference type="ARBA" id="ARBA00023125"/>
    </source>
</evidence>
<dbReference type="GO" id="GO:0051301">
    <property type="term" value="P:cell division"/>
    <property type="evidence" value="ECO:0007669"/>
    <property type="project" value="UniProtKB-KW"/>
</dbReference>